<name>A0A3E1YHK8_9BACT</name>
<evidence type="ECO:0000313" key="1">
    <source>
        <dbReference type="EMBL" id="RFS26879.1"/>
    </source>
</evidence>
<dbReference type="OrthoDB" id="1495255at2"/>
<comment type="caution">
    <text evidence="1">The sequence shown here is derived from an EMBL/GenBank/DDBJ whole genome shotgun (WGS) entry which is preliminary data.</text>
</comment>
<keyword evidence="2" id="KW-1185">Reference proteome</keyword>
<organism evidence="1 2">
    <name type="scientific">Chitinophaga silvatica</name>
    <dbReference type="NCBI Taxonomy" id="2282649"/>
    <lineage>
        <taxon>Bacteria</taxon>
        <taxon>Pseudomonadati</taxon>
        <taxon>Bacteroidota</taxon>
        <taxon>Chitinophagia</taxon>
        <taxon>Chitinophagales</taxon>
        <taxon>Chitinophagaceae</taxon>
        <taxon>Chitinophaga</taxon>
    </lineage>
</organism>
<dbReference type="RefSeq" id="WP_116974072.1">
    <property type="nucleotide sequence ID" value="NZ_QPMM01000001.1"/>
</dbReference>
<dbReference type="Proteomes" id="UP000260644">
    <property type="component" value="Unassembled WGS sequence"/>
</dbReference>
<proteinExistence type="predicted"/>
<gene>
    <name evidence="1" type="ORF">DVR12_03590</name>
</gene>
<protein>
    <recommendedName>
        <fullName evidence="3">Thiopeptide-type bacteriocin biosynthesis domain-containing protein</fullName>
    </recommendedName>
</protein>
<reference evidence="1 2" key="1">
    <citation type="submission" date="2018-07" db="EMBL/GenBank/DDBJ databases">
        <title>Chitinophaga K2CV101002-2 sp. nov., isolated from a monsoon evergreen broad-leaved forest soil.</title>
        <authorList>
            <person name="Lv Y."/>
        </authorList>
    </citation>
    <scope>NUCLEOTIDE SEQUENCE [LARGE SCALE GENOMIC DNA]</scope>
    <source>
        <strain evidence="1 2">GDMCC 1.1288</strain>
    </source>
</reference>
<dbReference type="AlphaFoldDB" id="A0A3E1YHK8"/>
<sequence>MNDLRRNIVNLSVYYNQAEWHLFFRNCLNPLLKELKVRNGDAIESVLLYCNTDKGDNIRLSFRINAFTIDEFMDFIRKSLQTYLTEKPSETKEIAHPIKQFFMNYPNNSIVENINLPDVMEEWQDQYIDVQTFISALILKEFEEDLIEEETCFSFTIYLLFVLFKIKLTGDNKEIINTINQLIATVESRYQERYFFKESEKNKISGYIEKVYEKNLPAINEIYLEVWEEDSSLIWISEWKSLLRKHFNDASLMDSYNIILSMLQYHLNLPDINSTSFAKWIAVTITNNLKEQLTQ</sequence>
<evidence type="ECO:0008006" key="3">
    <source>
        <dbReference type="Google" id="ProtNLM"/>
    </source>
</evidence>
<dbReference type="EMBL" id="QPMM01000001">
    <property type="protein sequence ID" value="RFS26879.1"/>
    <property type="molecule type" value="Genomic_DNA"/>
</dbReference>
<evidence type="ECO:0000313" key="2">
    <source>
        <dbReference type="Proteomes" id="UP000260644"/>
    </source>
</evidence>
<accession>A0A3E1YHK8</accession>